<feature type="compositionally biased region" description="Gly residues" evidence="2">
    <location>
        <begin position="249"/>
        <end position="263"/>
    </location>
</feature>
<accession>A0A0D3K857</accession>
<feature type="domain" description="Glutamine amidotransferase type-2" evidence="3">
    <location>
        <begin position="2"/>
        <end position="305"/>
    </location>
</feature>
<dbReference type="PANTHER" id="PTHR43187:SF1">
    <property type="entry name" value="GLUTAMINE AMIDOTRANSFERASE DUG3-RELATED"/>
    <property type="match status" value="1"/>
</dbReference>
<dbReference type="eggNOG" id="KOG1268">
    <property type="taxonomic scope" value="Eukaryota"/>
</dbReference>
<name>A0A0D3K857_EMIH1</name>
<dbReference type="InterPro" id="IPR026869">
    <property type="entry name" value="EgtC-like"/>
</dbReference>
<feature type="compositionally biased region" description="Polar residues" evidence="2">
    <location>
        <begin position="298"/>
        <end position="310"/>
    </location>
</feature>
<dbReference type="InterPro" id="IPR029055">
    <property type="entry name" value="Ntn_hydrolases_N"/>
</dbReference>
<dbReference type="AlphaFoldDB" id="A0A0D3K857"/>
<dbReference type="EnsemblProtists" id="EOD31942">
    <property type="protein sequence ID" value="EOD31942"/>
    <property type="gene ID" value="EMIHUDRAFT_231191"/>
</dbReference>
<dbReference type="InterPro" id="IPR052373">
    <property type="entry name" value="Gamma-glu_amide_hydrolase"/>
</dbReference>
<evidence type="ECO:0000313" key="4">
    <source>
        <dbReference type="EnsemblProtists" id="EOD31942"/>
    </source>
</evidence>
<feature type="region of interest" description="Disordered" evidence="2">
    <location>
        <begin position="246"/>
        <end position="265"/>
    </location>
</feature>
<dbReference type="KEGG" id="ehx:EMIHUDRAFT_231191"/>
<dbReference type="Gene3D" id="3.60.20.10">
    <property type="entry name" value="Glutamine Phosphoribosylpyrophosphate, subunit 1, domain 1"/>
    <property type="match status" value="1"/>
</dbReference>
<dbReference type="PANTHER" id="PTHR43187">
    <property type="entry name" value="GLUTAMINE AMIDOTRANSFERASE DUG3-RELATED"/>
    <property type="match status" value="1"/>
</dbReference>
<sequence length="358" mass="39047">MCRWVVFVSRDPVTLADLLVKPQNSLVRQSFDAKYHPGFTSVNNALLNGDGTGLAWYVFGKPYLYKSNGAPTALSPLPPHLRAFCRRTMSRRGALPDSRTNTSRADCHPFRFGRLTFMHNGHIEGFASFKRAMVNLLTQEAYLNVTGVTDTEHAFALLLSQLRDPGRSSSFSREELEDALDEMIRIVAKLQAAAGVTGGFTTLNLALSDGETLVATRYCDKWPETPPPSLYFCYDRSETLRAALHQQTGGSGGPGDGSKNAGGGDKEAAALLDDQAMRPSGESVHSVEDRRYPLPANSMLSHTRSTGSTDQRSRPRLKAIEIPDTSVRSPQVVEGWAMRPRADTASSVGSLGSPTLRD</sequence>
<dbReference type="HOGENOM" id="CLU_031163_0_0_1"/>
<keyword evidence="5" id="KW-1185">Reference proteome</keyword>
<dbReference type="PaxDb" id="2903-EOD31942"/>
<dbReference type="RefSeq" id="XP_005784371.1">
    <property type="nucleotide sequence ID" value="XM_005784314.1"/>
</dbReference>
<reference evidence="5" key="1">
    <citation type="journal article" date="2013" name="Nature">
        <title>Pan genome of the phytoplankton Emiliania underpins its global distribution.</title>
        <authorList>
            <person name="Read B.A."/>
            <person name="Kegel J."/>
            <person name="Klute M.J."/>
            <person name="Kuo A."/>
            <person name="Lefebvre S.C."/>
            <person name="Maumus F."/>
            <person name="Mayer C."/>
            <person name="Miller J."/>
            <person name="Monier A."/>
            <person name="Salamov A."/>
            <person name="Young J."/>
            <person name="Aguilar M."/>
            <person name="Claverie J.M."/>
            <person name="Frickenhaus S."/>
            <person name="Gonzalez K."/>
            <person name="Herman E.K."/>
            <person name="Lin Y.C."/>
            <person name="Napier J."/>
            <person name="Ogata H."/>
            <person name="Sarno A.F."/>
            <person name="Shmutz J."/>
            <person name="Schroeder D."/>
            <person name="de Vargas C."/>
            <person name="Verret F."/>
            <person name="von Dassow P."/>
            <person name="Valentin K."/>
            <person name="Van de Peer Y."/>
            <person name="Wheeler G."/>
            <person name="Dacks J.B."/>
            <person name="Delwiche C.F."/>
            <person name="Dyhrman S.T."/>
            <person name="Glockner G."/>
            <person name="John U."/>
            <person name="Richards T."/>
            <person name="Worden A.Z."/>
            <person name="Zhang X."/>
            <person name="Grigoriev I.V."/>
            <person name="Allen A.E."/>
            <person name="Bidle K."/>
            <person name="Borodovsky M."/>
            <person name="Bowler C."/>
            <person name="Brownlee C."/>
            <person name="Cock J.M."/>
            <person name="Elias M."/>
            <person name="Gladyshev V.N."/>
            <person name="Groth M."/>
            <person name="Guda C."/>
            <person name="Hadaegh A."/>
            <person name="Iglesias-Rodriguez M.D."/>
            <person name="Jenkins J."/>
            <person name="Jones B.M."/>
            <person name="Lawson T."/>
            <person name="Leese F."/>
            <person name="Lindquist E."/>
            <person name="Lobanov A."/>
            <person name="Lomsadze A."/>
            <person name="Malik S.B."/>
            <person name="Marsh M.E."/>
            <person name="Mackinder L."/>
            <person name="Mock T."/>
            <person name="Mueller-Roeber B."/>
            <person name="Pagarete A."/>
            <person name="Parker M."/>
            <person name="Probert I."/>
            <person name="Quesneville H."/>
            <person name="Raines C."/>
            <person name="Rensing S.A."/>
            <person name="Riano-Pachon D.M."/>
            <person name="Richier S."/>
            <person name="Rokitta S."/>
            <person name="Shiraiwa Y."/>
            <person name="Soanes D.M."/>
            <person name="van der Giezen M."/>
            <person name="Wahlund T.M."/>
            <person name="Williams B."/>
            <person name="Wilson W."/>
            <person name="Wolfe G."/>
            <person name="Wurch L.L."/>
        </authorList>
    </citation>
    <scope>NUCLEOTIDE SEQUENCE</scope>
</reference>
<protein>
    <recommendedName>
        <fullName evidence="3">Glutamine amidotransferase type-2 domain-containing protein</fullName>
    </recommendedName>
</protein>
<keyword evidence="1" id="KW-0315">Glutamine amidotransferase</keyword>
<proteinExistence type="predicted"/>
<reference evidence="4" key="2">
    <citation type="submission" date="2024-10" db="UniProtKB">
        <authorList>
            <consortium name="EnsemblProtists"/>
        </authorList>
    </citation>
    <scope>IDENTIFICATION</scope>
</reference>
<dbReference type="GeneID" id="17277217"/>
<dbReference type="SUPFAM" id="SSF56235">
    <property type="entry name" value="N-terminal nucleophile aminohydrolases (Ntn hydrolases)"/>
    <property type="match status" value="1"/>
</dbReference>
<dbReference type="InterPro" id="IPR017932">
    <property type="entry name" value="GATase_2_dom"/>
</dbReference>
<organism evidence="4 5">
    <name type="scientific">Emiliania huxleyi (strain CCMP1516)</name>
    <dbReference type="NCBI Taxonomy" id="280463"/>
    <lineage>
        <taxon>Eukaryota</taxon>
        <taxon>Haptista</taxon>
        <taxon>Haptophyta</taxon>
        <taxon>Prymnesiophyceae</taxon>
        <taxon>Isochrysidales</taxon>
        <taxon>Noelaerhabdaceae</taxon>
        <taxon>Emiliania</taxon>
    </lineage>
</organism>
<feature type="region of interest" description="Disordered" evidence="2">
    <location>
        <begin position="271"/>
        <end position="358"/>
    </location>
</feature>
<dbReference type="PROSITE" id="PS51278">
    <property type="entry name" value="GATASE_TYPE_2"/>
    <property type="match status" value="1"/>
</dbReference>
<dbReference type="STRING" id="2903.R1DAP3"/>
<dbReference type="Pfam" id="PF13230">
    <property type="entry name" value="GATase_4"/>
    <property type="match status" value="1"/>
</dbReference>
<feature type="compositionally biased region" description="Polar residues" evidence="2">
    <location>
        <begin position="344"/>
        <end position="358"/>
    </location>
</feature>
<dbReference type="CDD" id="cd01908">
    <property type="entry name" value="YafJ"/>
    <property type="match status" value="1"/>
</dbReference>
<evidence type="ECO:0000256" key="2">
    <source>
        <dbReference type="SAM" id="MobiDB-lite"/>
    </source>
</evidence>
<evidence type="ECO:0000256" key="1">
    <source>
        <dbReference type="ARBA" id="ARBA00022962"/>
    </source>
</evidence>
<evidence type="ECO:0000313" key="5">
    <source>
        <dbReference type="Proteomes" id="UP000013827"/>
    </source>
</evidence>
<evidence type="ECO:0000259" key="3">
    <source>
        <dbReference type="PROSITE" id="PS51278"/>
    </source>
</evidence>
<dbReference type="Proteomes" id="UP000013827">
    <property type="component" value="Unassembled WGS sequence"/>
</dbReference>